<gene>
    <name evidence="1" type="ORF">ACCO45_011694</name>
</gene>
<evidence type="ECO:0000313" key="1">
    <source>
        <dbReference type="EMBL" id="KAL3953738.1"/>
    </source>
</evidence>
<accession>A0ACC4DEH6</accession>
<reference evidence="1" key="1">
    <citation type="submission" date="2024-12" db="EMBL/GenBank/DDBJ databases">
        <title>Comparative genomics and development of molecular markers within Purpureocillium lilacinum and among Purpureocillium species.</title>
        <authorList>
            <person name="Yeh Z.-Y."/>
            <person name="Ni N.-T."/>
            <person name="Lo P.-H."/>
            <person name="Mushyakhwo K."/>
            <person name="Lin C.-F."/>
            <person name="Nai Y.-S."/>
        </authorList>
    </citation>
    <scope>NUCLEOTIDE SEQUENCE</scope>
    <source>
        <strain evidence="1">NCHU-NPUST-175</strain>
    </source>
</reference>
<evidence type="ECO:0000313" key="2">
    <source>
        <dbReference type="Proteomes" id="UP001638806"/>
    </source>
</evidence>
<dbReference type="Proteomes" id="UP001638806">
    <property type="component" value="Unassembled WGS sequence"/>
</dbReference>
<proteinExistence type="predicted"/>
<sequence>MTIQCGPDCEATSTCEERSAGETAHGILLLAGPNAASHQHDKYSVRVAHIHAAASQRPGPASARQPGRQVSSAPLAKRRRAHGLQHRSDKRASSVRSWGHKYTASHRTARTVGRLDSMPRNKVPQPSAHRGWDRPDAH</sequence>
<dbReference type="EMBL" id="JBGNUJ010000011">
    <property type="protein sequence ID" value="KAL3953738.1"/>
    <property type="molecule type" value="Genomic_DNA"/>
</dbReference>
<comment type="caution">
    <text evidence="1">The sequence shown here is derived from an EMBL/GenBank/DDBJ whole genome shotgun (WGS) entry which is preliminary data.</text>
</comment>
<name>A0ACC4DEH6_PURLI</name>
<organism evidence="1 2">
    <name type="scientific">Purpureocillium lilacinum</name>
    <name type="common">Paecilomyces lilacinus</name>
    <dbReference type="NCBI Taxonomy" id="33203"/>
    <lineage>
        <taxon>Eukaryota</taxon>
        <taxon>Fungi</taxon>
        <taxon>Dikarya</taxon>
        <taxon>Ascomycota</taxon>
        <taxon>Pezizomycotina</taxon>
        <taxon>Sordariomycetes</taxon>
        <taxon>Hypocreomycetidae</taxon>
        <taxon>Hypocreales</taxon>
        <taxon>Ophiocordycipitaceae</taxon>
        <taxon>Purpureocillium</taxon>
    </lineage>
</organism>
<keyword evidence="2" id="KW-1185">Reference proteome</keyword>
<protein>
    <submittedName>
        <fullName evidence="1">Uncharacterized protein</fullName>
    </submittedName>
</protein>